<organism evidence="1 2">
    <name type="scientific">Naganishia adeliensis</name>
    <dbReference type="NCBI Taxonomy" id="92952"/>
    <lineage>
        <taxon>Eukaryota</taxon>
        <taxon>Fungi</taxon>
        <taxon>Dikarya</taxon>
        <taxon>Basidiomycota</taxon>
        <taxon>Agaricomycotina</taxon>
        <taxon>Tremellomycetes</taxon>
        <taxon>Filobasidiales</taxon>
        <taxon>Filobasidiaceae</taxon>
        <taxon>Naganishia</taxon>
    </lineage>
</organism>
<protein>
    <submittedName>
        <fullName evidence="1">Uncharacterized protein</fullName>
    </submittedName>
</protein>
<evidence type="ECO:0000313" key="1">
    <source>
        <dbReference type="EMBL" id="KAJ9112454.1"/>
    </source>
</evidence>
<evidence type="ECO:0000313" key="2">
    <source>
        <dbReference type="Proteomes" id="UP001230649"/>
    </source>
</evidence>
<dbReference type="EMBL" id="JASBWS010000015">
    <property type="protein sequence ID" value="KAJ9112454.1"/>
    <property type="molecule type" value="Genomic_DNA"/>
</dbReference>
<name>A0ACC2WMS4_9TREE</name>
<dbReference type="Proteomes" id="UP001230649">
    <property type="component" value="Unassembled WGS sequence"/>
</dbReference>
<accession>A0ACC2WMS4</accession>
<proteinExistence type="predicted"/>
<reference evidence="1" key="1">
    <citation type="submission" date="2023-04" db="EMBL/GenBank/DDBJ databases">
        <title>Draft Genome sequencing of Naganishia species isolated from polar environments using Oxford Nanopore Technology.</title>
        <authorList>
            <person name="Leo P."/>
            <person name="Venkateswaran K."/>
        </authorList>
    </citation>
    <scope>NUCLEOTIDE SEQUENCE</scope>
    <source>
        <strain evidence="1">MNA-CCFEE 5262</strain>
    </source>
</reference>
<gene>
    <name evidence="1" type="ORF">QFC20_002242</name>
</gene>
<comment type="caution">
    <text evidence="1">The sequence shown here is derived from an EMBL/GenBank/DDBJ whole genome shotgun (WGS) entry which is preliminary data.</text>
</comment>
<keyword evidence="2" id="KW-1185">Reference proteome</keyword>
<sequence length="620" mass="67632">MQDSSAVYYNPSANPIPGPSYQPQPSVSGQFGARTSSNGSQNGDLTRSATRPAKKKAAKARPCQRCVKKGSGGECAEGHRKKAKYLMDDSEKATLAGYSSTRKPLAVNRTSNGKTNSPRIGDIGTISLPKPEIAVEQGHLQRRSLDNGQAGNAPDDGVAYYAAADGMAGPGTSRNVEEGQFDRDVWQETDTMYDNLPFDPAYPFGSEAANLEYAMLSSMFADSGTVTTPTLHANSTDPPLFTMDNEWPESVPLGQTVLPPSQRMTASSVLGPAMDQPQLTIMQPFSMSGSATRDVGRSAPPGEEEGIAGLTFTGSAGAVVVESPTTTMTPRDVYALVVKPHDYTEGYHDLMKHLAKNFNQAATLRVARALAAFRPSLIALQMPLTTEDEVFLEKSFQRTLIELEKLISYNGTPTAVWRRTGEICLAGDEFCKLVDKSRTELVGRKKYIYHLFDNHSTVDYFEKFSQYAFENTTQNFFMQVTLVVVEVDPQREPSETTRKIPCAGSFTIRRDVFDLVTSDAAPGSLREKTTHVPVRAATWTFGQHRKLFIIDIMNTMMIYLMSLPWLSATTDVIAAQDRDIIAYPPSNAPTRYLEASLRSVGRVCITPGGAGQSSSVRTTA</sequence>